<dbReference type="GO" id="GO:0071555">
    <property type="term" value="P:cell wall organization"/>
    <property type="evidence" value="ECO:0007669"/>
    <property type="project" value="TreeGrafter"/>
</dbReference>
<accession>A0A2H0UIZ9</accession>
<dbReference type="SUPFAM" id="SSF56601">
    <property type="entry name" value="beta-lactamase/transpeptidase-like"/>
    <property type="match status" value="1"/>
</dbReference>
<comment type="caution">
    <text evidence="2">The sequence shown here is derived from an EMBL/GenBank/DDBJ whole genome shotgun (WGS) entry which is preliminary data.</text>
</comment>
<dbReference type="GO" id="GO:0008658">
    <property type="term" value="F:penicillin binding"/>
    <property type="evidence" value="ECO:0007669"/>
    <property type="project" value="InterPro"/>
</dbReference>
<dbReference type="Gene3D" id="3.40.710.10">
    <property type="entry name" value="DD-peptidase/beta-lactamase superfamily"/>
    <property type="match status" value="1"/>
</dbReference>
<dbReference type="AlphaFoldDB" id="A0A2H0UIZ9"/>
<reference evidence="3" key="1">
    <citation type="submission" date="2017-09" db="EMBL/GenBank/DDBJ databases">
        <title>Depth-based differentiation of microbial function through sediment-hosted aquifers and enrichment of novel symbionts in the deep terrestrial subsurface.</title>
        <authorList>
            <person name="Probst A.J."/>
            <person name="Ladd B."/>
            <person name="Jarett J.K."/>
            <person name="Geller-Mcgrath D.E."/>
            <person name="Sieber C.M.K."/>
            <person name="Emerson J.B."/>
            <person name="Anantharaman K."/>
            <person name="Thomas B.C."/>
            <person name="Malmstrom R."/>
            <person name="Stieglmeier M."/>
            <person name="Klingl A."/>
            <person name="Woyke T."/>
            <person name="Ryan C.M."/>
            <person name="Banfield J.F."/>
        </authorList>
    </citation>
    <scope>NUCLEOTIDE SEQUENCE [LARGE SCALE GENOMIC DNA]</scope>
</reference>
<dbReference type="InterPro" id="IPR012338">
    <property type="entry name" value="Beta-lactam/transpept-like"/>
</dbReference>
<dbReference type="InterPro" id="IPR050515">
    <property type="entry name" value="Beta-lactam/transpept"/>
</dbReference>
<sequence>MDEYMKLFGLGEKTGVNFPGEQAGLIPTPEWKEETFDEEWRLGNTYHTSIGQFGFLITPLQMLRAYAALANGGKLVTPTLVKGTKPTTTDLNLNQSYLDVVHEGMRMAVSVDGGTVRGLDLKYVSIAGKSGTAELGNDNEHVNSWVAGYWPYDKPKYAFILLMERAPRTNSLGASWVMRDVFDWMKENRPEYLGIEAEN</sequence>
<dbReference type="GO" id="GO:0005886">
    <property type="term" value="C:plasma membrane"/>
    <property type="evidence" value="ECO:0007669"/>
    <property type="project" value="TreeGrafter"/>
</dbReference>
<evidence type="ECO:0000259" key="1">
    <source>
        <dbReference type="Pfam" id="PF00905"/>
    </source>
</evidence>
<proteinExistence type="predicted"/>
<dbReference type="PANTHER" id="PTHR30627">
    <property type="entry name" value="PEPTIDOGLYCAN D,D-TRANSPEPTIDASE"/>
    <property type="match status" value="1"/>
</dbReference>
<organism evidence="2 3">
    <name type="scientific">Candidatus Kaiserbacteria bacterium CG10_big_fil_rev_8_21_14_0_10_44_10</name>
    <dbReference type="NCBI Taxonomy" id="1974606"/>
    <lineage>
        <taxon>Bacteria</taxon>
        <taxon>Candidatus Kaiseribacteriota</taxon>
    </lineage>
</organism>
<dbReference type="Proteomes" id="UP000229612">
    <property type="component" value="Unassembled WGS sequence"/>
</dbReference>
<dbReference type="EMBL" id="PFBG01000028">
    <property type="protein sequence ID" value="PIR85775.1"/>
    <property type="molecule type" value="Genomic_DNA"/>
</dbReference>
<dbReference type="Pfam" id="PF00905">
    <property type="entry name" value="Transpeptidase"/>
    <property type="match status" value="1"/>
</dbReference>
<feature type="domain" description="Penicillin-binding protein transpeptidase" evidence="1">
    <location>
        <begin position="2"/>
        <end position="170"/>
    </location>
</feature>
<evidence type="ECO:0000313" key="2">
    <source>
        <dbReference type="EMBL" id="PIR85775.1"/>
    </source>
</evidence>
<name>A0A2H0UIZ9_9BACT</name>
<gene>
    <name evidence="2" type="ORF">COU14_02645</name>
</gene>
<dbReference type="InterPro" id="IPR001460">
    <property type="entry name" value="PCN-bd_Tpept"/>
</dbReference>
<evidence type="ECO:0000313" key="3">
    <source>
        <dbReference type="Proteomes" id="UP000229612"/>
    </source>
</evidence>
<protein>
    <recommendedName>
        <fullName evidence="1">Penicillin-binding protein transpeptidase domain-containing protein</fullName>
    </recommendedName>
</protein>